<sequence>MIAKTLLKKIFFGLVVVFYTLFLIVYATPVYAQRINSSGYTIIFPNVNFSAGNPSSAGYDLSTTVGQLAAKQFSSSGYIVKAGFQYLHSIIPFTFSISDISIDLGSLTPDTPSTATTTLTVTFGGAGQYQVTAVEVGPLTTLSGGDTIPDTSCNGGAQTCTESSAHVWTSSTAYGFGYNMSGNDIPADFVNSTYYRPFADSTAPENPVTVMSNSNITESSISTVTFKANVSNIQPAGSYQTVIKFVATPSF</sequence>
<dbReference type="Proteomes" id="UP000177159">
    <property type="component" value="Unassembled WGS sequence"/>
</dbReference>
<protein>
    <submittedName>
        <fullName evidence="1">Uncharacterized protein</fullName>
    </submittedName>
</protein>
<dbReference type="EMBL" id="MFZM01000034">
    <property type="protein sequence ID" value="OGK22756.1"/>
    <property type="molecule type" value="Genomic_DNA"/>
</dbReference>
<name>A0A1F7GVZ4_9BACT</name>
<proteinExistence type="predicted"/>
<evidence type="ECO:0000313" key="2">
    <source>
        <dbReference type="Proteomes" id="UP000177159"/>
    </source>
</evidence>
<dbReference type="AlphaFoldDB" id="A0A1F7GVZ4"/>
<comment type="caution">
    <text evidence="1">The sequence shown here is derived from an EMBL/GenBank/DDBJ whole genome shotgun (WGS) entry which is preliminary data.</text>
</comment>
<evidence type="ECO:0000313" key="1">
    <source>
        <dbReference type="EMBL" id="OGK22756.1"/>
    </source>
</evidence>
<accession>A0A1F7GVZ4</accession>
<organism evidence="1 2">
    <name type="scientific">Candidatus Roizmanbacteria bacterium RIFCSPHIGHO2_02_FULL_37_24</name>
    <dbReference type="NCBI Taxonomy" id="1802037"/>
    <lineage>
        <taxon>Bacteria</taxon>
        <taxon>Candidatus Roizmaniibacteriota</taxon>
    </lineage>
</organism>
<gene>
    <name evidence="1" type="ORF">A3C24_01645</name>
</gene>
<reference evidence="1 2" key="1">
    <citation type="journal article" date="2016" name="Nat. Commun.">
        <title>Thousands of microbial genomes shed light on interconnected biogeochemical processes in an aquifer system.</title>
        <authorList>
            <person name="Anantharaman K."/>
            <person name="Brown C.T."/>
            <person name="Hug L.A."/>
            <person name="Sharon I."/>
            <person name="Castelle C.J."/>
            <person name="Probst A.J."/>
            <person name="Thomas B.C."/>
            <person name="Singh A."/>
            <person name="Wilkins M.J."/>
            <person name="Karaoz U."/>
            <person name="Brodie E.L."/>
            <person name="Williams K.H."/>
            <person name="Hubbard S.S."/>
            <person name="Banfield J.F."/>
        </authorList>
    </citation>
    <scope>NUCLEOTIDE SEQUENCE [LARGE SCALE GENOMIC DNA]</scope>
</reference>